<dbReference type="InterPro" id="IPR021109">
    <property type="entry name" value="Peptidase_aspartic_dom_sf"/>
</dbReference>
<keyword evidence="2 4" id="KW-0863">Zinc-finger</keyword>
<dbReference type="AlphaFoldDB" id="A0A7J6NYY0"/>
<dbReference type="PROSITE" id="PS50103">
    <property type="entry name" value="ZF_C3H1"/>
    <property type="match status" value="2"/>
</dbReference>
<organism evidence="7 8">
    <name type="scientific">Perkinsus olseni</name>
    <name type="common">Perkinsus atlanticus</name>
    <dbReference type="NCBI Taxonomy" id="32597"/>
    <lineage>
        <taxon>Eukaryota</taxon>
        <taxon>Sar</taxon>
        <taxon>Alveolata</taxon>
        <taxon>Perkinsozoa</taxon>
        <taxon>Perkinsea</taxon>
        <taxon>Perkinsida</taxon>
        <taxon>Perkinsidae</taxon>
        <taxon>Perkinsus</taxon>
    </lineage>
</organism>
<dbReference type="GO" id="GO:0000209">
    <property type="term" value="P:protein polyubiquitination"/>
    <property type="evidence" value="ECO:0007669"/>
    <property type="project" value="InterPro"/>
</dbReference>
<evidence type="ECO:0000256" key="5">
    <source>
        <dbReference type="SAM" id="MobiDB-lite"/>
    </source>
</evidence>
<comment type="caution">
    <text evidence="7">The sequence shown here is derived from an EMBL/GenBank/DDBJ whole genome shotgun (WGS) entry which is preliminary data.</text>
</comment>
<dbReference type="Proteomes" id="UP000541610">
    <property type="component" value="Unassembled WGS sequence"/>
</dbReference>
<dbReference type="SMART" id="SM00356">
    <property type="entry name" value="ZnF_C3H1"/>
    <property type="match status" value="2"/>
</dbReference>
<evidence type="ECO:0000259" key="6">
    <source>
        <dbReference type="PROSITE" id="PS50103"/>
    </source>
</evidence>
<dbReference type="EMBL" id="JABANP010000135">
    <property type="protein sequence ID" value="KAF4689018.1"/>
    <property type="molecule type" value="Genomic_DNA"/>
</dbReference>
<feature type="domain" description="C3H1-type" evidence="6">
    <location>
        <begin position="520"/>
        <end position="547"/>
    </location>
</feature>
<dbReference type="GO" id="GO:0008270">
    <property type="term" value="F:zinc ion binding"/>
    <property type="evidence" value="ECO:0007669"/>
    <property type="project" value="UniProtKB-KW"/>
</dbReference>
<protein>
    <recommendedName>
        <fullName evidence="6">C3H1-type domain-containing protein</fullName>
    </recommendedName>
</protein>
<evidence type="ECO:0000256" key="2">
    <source>
        <dbReference type="ARBA" id="ARBA00022771"/>
    </source>
</evidence>
<dbReference type="Gene3D" id="4.10.1000.10">
    <property type="entry name" value="Zinc finger, CCCH-type"/>
    <property type="match status" value="1"/>
</dbReference>
<accession>A0A7J6NYY0</accession>
<dbReference type="OrthoDB" id="411372at2759"/>
<feature type="region of interest" description="Disordered" evidence="5">
    <location>
        <begin position="548"/>
        <end position="580"/>
    </location>
</feature>
<feature type="region of interest" description="Disordered" evidence="5">
    <location>
        <begin position="454"/>
        <end position="496"/>
    </location>
</feature>
<feature type="region of interest" description="Disordered" evidence="5">
    <location>
        <begin position="1"/>
        <end position="20"/>
    </location>
</feature>
<dbReference type="GO" id="GO:0061630">
    <property type="term" value="F:ubiquitin protein ligase activity"/>
    <property type="evidence" value="ECO:0007669"/>
    <property type="project" value="InterPro"/>
</dbReference>
<feature type="zinc finger region" description="C3H1-type" evidence="4">
    <location>
        <begin position="495"/>
        <end position="519"/>
    </location>
</feature>
<proteinExistence type="predicted"/>
<evidence type="ECO:0000313" key="7">
    <source>
        <dbReference type="EMBL" id="KAF4689018.1"/>
    </source>
</evidence>
<evidence type="ECO:0000313" key="8">
    <source>
        <dbReference type="Proteomes" id="UP000541610"/>
    </source>
</evidence>
<dbReference type="InterPro" id="IPR000571">
    <property type="entry name" value="Znf_CCCH"/>
</dbReference>
<name>A0A7J6NYY0_PEROL</name>
<feature type="region of interest" description="Disordered" evidence="5">
    <location>
        <begin position="203"/>
        <end position="240"/>
    </location>
</feature>
<dbReference type="PANTHER" id="PTHR11224">
    <property type="entry name" value="MAKORIN-RELATED"/>
    <property type="match status" value="1"/>
</dbReference>
<feature type="non-terminal residue" evidence="7">
    <location>
        <position position="1"/>
    </location>
</feature>
<evidence type="ECO:0000256" key="1">
    <source>
        <dbReference type="ARBA" id="ARBA00022723"/>
    </source>
</evidence>
<dbReference type="Gene3D" id="2.40.70.10">
    <property type="entry name" value="Acid Proteases"/>
    <property type="match status" value="1"/>
</dbReference>
<dbReference type="InterPro" id="IPR045072">
    <property type="entry name" value="MKRN-like"/>
</dbReference>
<dbReference type="Pfam" id="PF00642">
    <property type="entry name" value="zf-CCCH"/>
    <property type="match status" value="2"/>
</dbReference>
<gene>
    <name evidence="7" type="ORF">FOZ60_002119</name>
</gene>
<evidence type="ECO:0000256" key="4">
    <source>
        <dbReference type="PROSITE-ProRule" id="PRU00723"/>
    </source>
</evidence>
<keyword evidence="3 4" id="KW-0862">Zinc</keyword>
<dbReference type="PANTHER" id="PTHR11224:SF10">
    <property type="entry name" value="IP09428P-RELATED"/>
    <property type="match status" value="1"/>
</dbReference>
<sequence length="983" mass="106390">MASSSAVGSANIEPNLTSGSDAGTLPHLVDAITVNVGSERPLLDDAAVSDLAADTILAAVERALTTGAEPDLQVCVNELSVALVEGLLTTLSDEARENITGVDGGRFTEYVARRVHHACPSAVEGVLQPEDMIHLARNLSDMVITQALHTQPLVDRLSTQHLLSEFRRRNLAALRELKSARVSVFSPGWRDWYLQVPQGLPPPSGRPAIGGTARGSARAAPSLSQAPGVTAGAGLTSHPSIHSPSTVRVAANIVNAAAPSAVSASSVHEDRRRLAHKDADKAADAFKGGPYTGIDDPRGLSGFWRQLESFVVRRGWRLNGPEHYFLLTNLVPEDEAGDAMDEEAPLTMAAYAQAVQRIHQALLEDSGGSLESEKLLSEAIIRQSGESLTSFIAKIDRWARRCKTAGVALSDGHIIKAYRNGINDQSCRDASYEYPSLWREFRVRALTRAARVDSKQKVKSEVSGSGRGEQPRNQGRDKGGQIRPAAPQGGQKPVKAQSICRQHLRGVCNYGDRCKFSHVSGPREECRQWLNGNCRFGDRCVYAHSKKSSDAAASKKPSNLKTVQEGPSDEKEGTGAQSAEEEQLQILWAMPEMPSANGQRHVGPTMLFEVAGEQRPLQALLDSGAVRNYIPQSVVEARGWKCVPADALARLADGSTLRIRGTVRVNAVHGGAEVPLDFHILPPHTSAGAAAVAAFNDRCILGTRSMCALGISLRFSEDGGKRKVIIGRSSLQTQEATGESDPCYHHQQLKPSPPQATATCGTVKVLNEVVTVRFHPDDTLLCHGALPLAPERKLPPFDGSWCAVRGAPQYAVRLRPIAADEEKDCPGQTHVAEVRWNLAVSPPGSKSPKPPPDFSVPLYKRLTEQLKCTFRQEIAKFTSRGWWSEVHSVDDEERKDEEQLPEAVAFPVPQGQVKVRPCVDVRQCNRQSPASSYVGASCPVILSQIRVALAQIASKARSQDKPSSLALVTLDCMTAFYRVRLHR</sequence>
<reference evidence="7 8" key="1">
    <citation type="submission" date="2020-04" db="EMBL/GenBank/DDBJ databases">
        <title>Perkinsus olseni comparative genomics.</title>
        <authorList>
            <person name="Bogema D.R."/>
        </authorList>
    </citation>
    <scope>NUCLEOTIDE SEQUENCE [LARGE SCALE GENOMIC DNA]</scope>
    <source>
        <strain evidence="7">00978-12</strain>
    </source>
</reference>
<feature type="zinc finger region" description="C3H1-type" evidence="4">
    <location>
        <begin position="520"/>
        <end position="547"/>
    </location>
</feature>
<dbReference type="CDD" id="cd00303">
    <property type="entry name" value="retropepsin_like"/>
    <property type="match status" value="1"/>
</dbReference>
<evidence type="ECO:0000256" key="3">
    <source>
        <dbReference type="ARBA" id="ARBA00022833"/>
    </source>
</evidence>
<keyword evidence="1 4" id="KW-0479">Metal-binding</keyword>
<feature type="domain" description="C3H1-type" evidence="6">
    <location>
        <begin position="495"/>
        <end position="519"/>
    </location>
</feature>